<keyword evidence="7" id="KW-0175">Coiled coil</keyword>
<feature type="compositionally biased region" description="Polar residues" evidence="8">
    <location>
        <begin position="1245"/>
        <end position="1254"/>
    </location>
</feature>
<feature type="domain" description="C2H2-type" evidence="9">
    <location>
        <begin position="163"/>
        <end position="190"/>
    </location>
</feature>
<evidence type="ECO:0000259" key="9">
    <source>
        <dbReference type="PROSITE" id="PS50157"/>
    </source>
</evidence>
<evidence type="ECO:0008006" key="13">
    <source>
        <dbReference type="Google" id="ProtNLM"/>
    </source>
</evidence>
<dbReference type="eggNOG" id="ENOG502SKFZ">
    <property type="taxonomic scope" value="Eukaryota"/>
</dbReference>
<dbReference type="Pfam" id="PF21789">
    <property type="entry name" value="TNP-like_RNaseH_C"/>
    <property type="match status" value="1"/>
</dbReference>
<proteinExistence type="predicted"/>
<dbReference type="EMBL" id="KQ971610">
    <property type="protein sequence ID" value="KYB24798.1"/>
    <property type="molecule type" value="Genomic_DNA"/>
</dbReference>
<evidence type="ECO:0000313" key="11">
    <source>
        <dbReference type="EMBL" id="KYB24798.1"/>
    </source>
</evidence>
<dbReference type="STRING" id="7070.A0A139WA73"/>
<accession>A0A139WA73</accession>
<dbReference type="PROSITE" id="PS00028">
    <property type="entry name" value="ZINC_FINGER_C2H2_1"/>
    <property type="match status" value="1"/>
</dbReference>
<keyword evidence="3" id="KW-0862">Zinc</keyword>
<dbReference type="PROSITE" id="PS50157">
    <property type="entry name" value="ZINC_FINGER_C2H2_2"/>
    <property type="match status" value="2"/>
</dbReference>
<dbReference type="SMART" id="SM00980">
    <property type="entry name" value="THAP"/>
    <property type="match status" value="1"/>
</dbReference>
<dbReference type="SMART" id="SM00692">
    <property type="entry name" value="DM3"/>
    <property type="match status" value="1"/>
</dbReference>
<dbReference type="Proteomes" id="UP000007266">
    <property type="component" value="Unassembled WGS sequence"/>
</dbReference>
<evidence type="ECO:0000256" key="3">
    <source>
        <dbReference type="ARBA" id="ARBA00022833"/>
    </source>
</evidence>
<dbReference type="PANTHER" id="PTHR33936:SF24">
    <property type="entry name" value="C2H2-TYPE DOMAIN-CONTAINING PROTEIN"/>
    <property type="match status" value="1"/>
</dbReference>
<name>A0A139WA73_TRICA</name>
<dbReference type="SUPFAM" id="SSF57716">
    <property type="entry name" value="Glucocorticoid receptor-like (DNA-binding domain)"/>
    <property type="match status" value="1"/>
</dbReference>
<evidence type="ECO:0000259" key="10">
    <source>
        <dbReference type="PROSITE" id="PS50950"/>
    </source>
</evidence>
<dbReference type="InterPro" id="IPR048367">
    <property type="entry name" value="TNP-like_RNaseH_C"/>
</dbReference>
<sequence length="1254" mass="142712">MHLLRVFFLPKFYHAWTFERLNAGVLRRLDVVIRTSVRTWLRLLHDIPVGYFQAPTKFGGLGIPQLSRLIPFLGLKRFDRLGRSRLTMSESVHLRTLRFERSDGVKFRGGRLEEIAPNKARTCKAVCNECSQTFSKYSNLRRHVQKFHSAKVEQLTSPKIYAYQCEHCRKNFSNINHYKNPRKIHNDQSNADNRMTVKKCSLCHFETVSKSTLNIHLGQAHDIEISTKSLNFLNANEFDSWKNNVEKATCAKYVSSHGSYKTQSGLKNIMYVCHRSGFYVKKGEGLRHLKTQGSNKINGICPSEMLVKIQDDGTHNGIFIETHIGHDNELGHLNLTDSQRMDLASKIASKGAKSERYPFLKGDDFVIIIMHPGQLEILNKFCDDGICIDGTHGLNDYDFELTTLMVLDDMREGFPCSFMFSNRTDEVVIQIFFEEIKGNLGRSIQVRVFMSDMAPAYYNAWLQVFGPAEFKTSGHVCSVPGCTNKHAPMFRFPNPKRGLDICLRWKQAVNNPKWPEMSDCRLNRIARVCYKHFIDDDFLSGTRRLTRFAVPSLNLPTGRRDSTPSPRPLELGQSSPSEVSLQPKFVTPTKEFPFWLGAVGVTPRKRETPMKGDVPAKRVKMSLYPEPDQNIVAVGEAGEGVRFLMGDGDTSEQPNAQLEVSPPCFERRIPSPAGPATSKKGNRHPILSRLGISKKPHTFGEDERRLYKFAQQLNARVKRLEKSKNNLKAAMVLAKDEHVRHLIEDLTPGRSFTFEEKADAVAIYKSSPRTYRLLSKMFILPSERTLKATLAQVSIRPGISNHLFSVLSRKIGRNKRDRICTLIFDEIQIQPHLDYLPHEDRVIGFEDDGTKRSGAVADHVAVFMLRGVFKRWKQPVAFAFCKSAMKASNIVSFYKEIVAEATAVGFNIIASVCDMGSNNVKAINDLLDYSKRLQTSEDDVVPDNVIRIPLRDNQYHDVIPLFDPPHLLKAFRNGLLERDCQFSTHGAGGQQQRVVAKWDHIKRVVDIDREKNRVFRLLPKISAKHVDKFKIPKMKVSIAAQVMSQRVAAVMNEFASPESGRLPPDAQYTAKLLLKMDQIFDSVNGGFGGKSEKKRLRRMVTSNSSHYRMWLEGKQMFSNMEFLPKNAEDRPRPKCLMGWQRTLEGFCLIKNSLQKLGFTHFPARAFNQDPLENFFGQIRQYGVRYTNPTCKAFVPFYKSLLIRNFSSYHSRDSNCEGDNDGLLVTIRDFLSEPPEPVDRDGSGIAVSNSRPSGY</sequence>
<dbReference type="InParanoid" id="A0A139WA73"/>
<dbReference type="SMART" id="SM00355">
    <property type="entry name" value="ZnF_C2H2"/>
    <property type="match status" value="3"/>
</dbReference>
<evidence type="ECO:0000313" key="12">
    <source>
        <dbReference type="Proteomes" id="UP000007266"/>
    </source>
</evidence>
<dbReference type="PANTHER" id="PTHR33936">
    <property type="entry name" value="PROTEIN CBG17840"/>
    <property type="match status" value="1"/>
</dbReference>
<evidence type="ECO:0000256" key="8">
    <source>
        <dbReference type="SAM" id="MobiDB-lite"/>
    </source>
</evidence>
<feature type="domain" description="C2H2-type" evidence="9">
    <location>
        <begin position="125"/>
        <end position="153"/>
    </location>
</feature>
<dbReference type="Gene3D" id="3.30.160.60">
    <property type="entry name" value="Classic Zinc Finger"/>
    <property type="match status" value="2"/>
</dbReference>
<dbReference type="PROSITE" id="PS50950">
    <property type="entry name" value="ZF_THAP"/>
    <property type="match status" value="1"/>
</dbReference>
<evidence type="ECO:0000256" key="7">
    <source>
        <dbReference type="SAM" id="Coils"/>
    </source>
</evidence>
<feature type="coiled-coil region" evidence="7">
    <location>
        <begin position="710"/>
        <end position="737"/>
    </location>
</feature>
<feature type="region of interest" description="Disordered" evidence="8">
    <location>
        <begin position="664"/>
        <end position="687"/>
    </location>
</feature>
<keyword evidence="12" id="KW-1185">Reference proteome</keyword>
<dbReference type="AlphaFoldDB" id="A0A139WA73"/>
<dbReference type="InterPro" id="IPR052797">
    <property type="entry name" value="RegFact_GeneExpr_CellDeath"/>
</dbReference>
<keyword evidence="1" id="KW-0479">Metal-binding</keyword>
<evidence type="ECO:0000256" key="6">
    <source>
        <dbReference type="PROSITE-ProRule" id="PRU00309"/>
    </source>
</evidence>
<evidence type="ECO:0000256" key="4">
    <source>
        <dbReference type="ARBA" id="ARBA00023125"/>
    </source>
</evidence>
<reference evidence="11 12" key="1">
    <citation type="journal article" date="2008" name="Nature">
        <title>The genome of the model beetle and pest Tribolium castaneum.</title>
        <authorList>
            <consortium name="Tribolium Genome Sequencing Consortium"/>
            <person name="Richards S."/>
            <person name="Gibbs R.A."/>
            <person name="Weinstock G.M."/>
            <person name="Brown S.J."/>
            <person name="Denell R."/>
            <person name="Beeman R.W."/>
            <person name="Gibbs R."/>
            <person name="Beeman R.W."/>
            <person name="Brown S.J."/>
            <person name="Bucher G."/>
            <person name="Friedrich M."/>
            <person name="Grimmelikhuijzen C.J."/>
            <person name="Klingler M."/>
            <person name="Lorenzen M."/>
            <person name="Richards S."/>
            <person name="Roth S."/>
            <person name="Schroder R."/>
            <person name="Tautz D."/>
            <person name="Zdobnov E.M."/>
            <person name="Muzny D."/>
            <person name="Gibbs R.A."/>
            <person name="Weinstock G.M."/>
            <person name="Attaway T."/>
            <person name="Bell S."/>
            <person name="Buhay C.J."/>
            <person name="Chandrabose M.N."/>
            <person name="Chavez D."/>
            <person name="Clerk-Blankenburg K.P."/>
            <person name="Cree A."/>
            <person name="Dao M."/>
            <person name="Davis C."/>
            <person name="Chacko J."/>
            <person name="Dinh H."/>
            <person name="Dugan-Rocha S."/>
            <person name="Fowler G."/>
            <person name="Garner T.T."/>
            <person name="Garnes J."/>
            <person name="Gnirke A."/>
            <person name="Hawes A."/>
            <person name="Hernandez J."/>
            <person name="Hines S."/>
            <person name="Holder M."/>
            <person name="Hume J."/>
            <person name="Jhangiani S.N."/>
            <person name="Joshi V."/>
            <person name="Khan Z.M."/>
            <person name="Jackson L."/>
            <person name="Kovar C."/>
            <person name="Kowis A."/>
            <person name="Lee S."/>
            <person name="Lewis L.R."/>
            <person name="Margolis J."/>
            <person name="Morgan M."/>
            <person name="Nazareth L.V."/>
            <person name="Nguyen N."/>
            <person name="Okwuonu G."/>
            <person name="Parker D."/>
            <person name="Richards S."/>
            <person name="Ruiz S.J."/>
            <person name="Santibanez J."/>
            <person name="Savard J."/>
            <person name="Scherer S.E."/>
            <person name="Schneider B."/>
            <person name="Sodergren E."/>
            <person name="Tautz D."/>
            <person name="Vattahil S."/>
            <person name="Villasana D."/>
            <person name="White C.S."/>
            <person name="Wright R."/>
            <person name="Park Y."/>
            <person name="Beeman R.W."/>
            <person name="Lord J."/>
            <person name="Oppert B."/>
            <person name="Lorenzen M."/>
            <person name="Brown S."/>
            <person name="Wang L."/>
            <person name="Savard J."/>
            <person name="Tautz D."/>
            <person name="Richards S."/>
            <person name="Weinstock G."/>
            <person name="Gibbs R.A."/>
            <person name="Liu Y."/>
            <person name="Worley K."/>
            <person name="Weinstock G."/>
            <person name="Elsik C.G."/>
            <person name="Reese J.T."/>
            <person name="Elhaik E."/>
            <person name="Landan G."/>
            <person name="Graur D."/>
            <person name="Arensburger P."/>
            <person name="Atkinson P."/>
            <person name="Beeman R.W."/>
            <person name="Beidler J."/>
            <person name="Brown S.J."/>
            <person name="Demuth J.P."/>
            <person name="Drury D.W."/>
            <person name="Du Y.Z."/>
            <person name="Fujiwara H."/>
            <person name="Lorenzen M."/>
            <person name="Maselli V."/>
            <person name="Osanai M."/>
            <person name="Park Y."/>
            <person name="Robertson H.M."/>
            <person name="Tu Z."/>
            <person name="Wang J.J."/>
            <person name="Wang S."/>
            <person name="Richards S."/>
            <person name="Song H."/>
            <person name="Zhang L."/>
            <person name="Sodergren E."/>
            <person name="Werner D."/>
            <person name="Stanke M."/>
            <person name="Morgenstern B."/>
            <person name="Solovyev V."/>
            <person name="Kosarev P."/>
            <person name="Brown G."/>
            <person name="Chen H.C."/>
            <person name="Ermolaeva O."/>
            <person name="Hlavina W."/>
            <person name="Kapustin Y."/>
            <person name="Kiryutin B."/>
            <person name="Kitts P."/>
            <person name="Maglott D."/>
            <person name="Pruitt K."/>
            <person name="Sapojnikov V."/>
            <person name="Souvorov A."/>
            <person name="Mackey A.J."/>
            <person name="Waterhouse R.M."/>
            <person name="Wyder S."/>
            <person name="Zdobnov E.M."/>
            <person name="Zdobnov E.M."/>
            <person name="Wyder S."/>
            <person name="Kriventseva E.V."/>
            <person name="Kadowaki T."/>
            <person name="Bork P."/>
            <person name="Aranda M."/>
            <person name="Bao R."/>
            <person name="Beermann A."/>
            <person name="Berns N."/>
            <person name="Bolognesi R."/>
            <person name="Bonneton F."/>
            <person name="Bopp D."/>
            <person name="Brown S.J."/>
            <person name="Bucher G."/>
            <person name="Butts T."/>
            <person name="Chaumot A."/>
            <person name="Denell R.E."/>
            <person name="Ferrier D.E."/>
            <person name="Friedrich M."/>
            <person name="Gordon C.M."/>
            <person name="Jindra M."/>
            <person name="Klingler M."/>
            <person name="Lan Q."/>
            <person name="Lattorff H.M."/>
            <person name="Laudet V."/>
            <person name="von Levetsow C."/>
            <person name="Liu Z."/>
            <person name="Lutz R."/>
            <person name="Lynch J.A."/>
            <person name="da Fonseca R.N."/>
            <person name="Posnien N."/>
            <person name="Reuter R."/>
            <person name="Roth S."/>
            <person name="Savard J."/>
            <person name="Schinko J.B."/>
            <person name="Schmitt C."/>
            <person name="Schoppmeier M."/>
            <person name="Schroder R."/>
            <person name="Shippy T.D."/>
            <person name="Simonnet F."/>
            <person name="Marques-Souza H."/>
            <person name="Tautz D."/>
            <person name="Tomoyasu Y."/>
            <person name="Trauner J."/>
            <person name="Van der Zee M."/>
            <person name="Vervoort M."/>
            <person name="Wittkopp N."/>
            <person name="Wimmer E.A."/>
            <person name="Yang X."/>
            <person name="Jones A.K."/>
            <person name="Sattelle D.B."/>
            <person name="Ebert P.R."/>
            <person name="Nelson D."/>
            <person name="Scott J.G."/>
            <person name="Beeman R.W."/>
            <person name="Muthukrishnan S."/>
            <person name="Kramer K.J."/>
            <person name="Arakane Y."/>
            <person name="Beeman R.W."/>
            <person name="Zhu Q."/>
            <person name="Hogenkamp D."/>
            <person name="Dixit R."/>
            <person name="Oppert B."/>
            <person name="Jiang H."/>
            <person name="Zou Z."/>
            <person name="Marshall J."/>
            <person name="Elpidina E."/>
            <person name="Vinokurov K."/>
            <person name="Oppert C."/>
            <person name="Zou Z."/>
            <person name="Evans J."/>
            <person name="Lu Z."/>
            <person name="Zhao P."/>
            <person name="Sumathipala N."/>
            <person name="Altincicek B."/>
            <person name="Vilcinskas A."/>
            <person name="Williams M."/>
            <person name="Hultmark D."/>
            <person name="Hetru C."/>
            <person name="Jiang H."/>
            <person name="Grimmelikhuijzen C.J."/>
            <person name="Hauser F."/>
            <person name="Cazzamali G."/>
            <person name="Williamson M."/>
            <person name="Park Y."/>
            <person name="Li B."/>
            <person name="Tanaka Y."/>
            <person name="Predel R."/>
            <person name="Neupert S."/>
            <person name="Schachtner J."/>
            <person name="Verleyen P."/>
            <person name="Raible F."/>
            <person name="Bork P."/>
            <person name="Friedrich M."/>
            <person name="Walden K.K."/>
            <person name="Robertson H.M."/>
            <person name="Angeli S."/>
            <person name="Foret S."/>
            <person name="Bucher G."/>
            <person name="Schuetz S."/>
            <person name="Maleszka R."/>
            <person name="Wimmer E.A."/>
            <person name="Beeman R.W."/>
            <person name="Lorenzen M."/>
            <person name="Tomoyasu Y."/>
            <person name="Miller S.C."/>
            <person name="Grossmann D."/>
            <person name="Bucher G."/>
        </authorList>
    </citation>
    <scope>NUCLEOTIDE SEQUENCE [LARGE SCALE GENOMIC DNA]</scope>
    <source>
        <strain evidence="11 12">Georgia GA2</strain>
    </source>
</reference>
<feature type="region of interest" description="Disordered" evidence="8">
    <location>
        <begin position="1233"/>
        <end position="1254"/>
    </location>
</feature>
<evidence type="ECO:0000256" key="5">
    <source>
        <dbReference type="PROSITE-ProRule" id="PRU00042"/>
    </source>
</evidence>
<reference evidence="11 12" key="2">
    <citation type="journal article" date="2010" name="Nucleic Acids Res.">
        <title>BeetleBase in 2010: revisions to provide comprehensive genomic information for Tribolium castaneum.</title>
        <authorList>
            <person name="Kim H.S."/>
            <person name="Murphy T."/>
            <person name="Xia J."/>
            <person name="Caragea D."/>
            <person name="Park Y."/>
            <person name="Beeman R.W."/>
            <person name="Lorenzen M.D."/>
            <person name="Butcher S."/>
            <person name="Manak J.R."/>
            <person name="Brown S.J."/>
        </authorList>
    </citation>
    <scope>NUCLEOTIDE SEQUENCE [LARGE SCALE GENOMIC DNA]</scope>
    <source>
        <strain evidence="11 12">Georgia GA2</strain>
    </source>
</reference>
<feature type="region of interest" description="Disordered" evidence="8">
    <location>
        <begin position="553"/>
        <end position="580"/>
    </location>
</feature>
<dbReference type="Pfam" id="PF21787">
    <property type="entry name" value="TNP-like_RNaseH_N"/>
    <property type="match status" value="1"/>
</dbReference>
<evidence type="ECO:0000256" key="1">
    <source>
        <dbReference type="ARBA" id="ARBA00022723"/>
    </source>
</evidence>
<dbReference type="Pfam" id="PF21788">
    <property type="entry name" value="TNP-like_GBD"/>
    <property type="match status" value="1"/>
</dbReference>
<evidence type="ECO:0000256" key="2">
    <source>
        <dbReference type="ARBA" id="ARBA00022771"/>
    </source>
</evidence>
<feature type="domain" description="THAP-type" evidence="10">
    <location>
        <begin position="472"/>
        <end position="554"/>
    </location>
</feature>
<keyword evidence="4 6" id="KW-0238">DNA-binding</keyword>
<dbReference type="GO" id="GO:0008270">
    <property type="term" value="F:zinc ion binding"/>
    <property type="evidence" value="ECO:0007669"/>
    <property type="project" value="UniProtKB-KW"/>
</dbReference>
<dbReference type="InterPro" id="IPR013087">
    <property type="entry name" value="Znf_C2H2_type"/>
</dbReference>
<dbReference type="InterPro" id="IPR048365">
    <property type="entry name" value="TNP-like_RNaseH_N"/>
</dbReference>
<protein>
    <recommendedName>
        <fullName evidence="13">THAP-type domain-containing protein</fullName>
    </recommendedName>
</protein>
<gene>
    <name evidence="11" type="primary">AUGUSTUS-3.0.2_31904</name>
    <name evidence="11" type="ORF">TcasGA2_TC031904</name>
</gene>
<dbReference type="InterPro" id="IPR048366">
    <property type="entry name" value="TNP-like_GBD"/>
</dbReference>
<keyword evidence="2 5" id="KW-0863">Zinc-finger</keyword>
<organism evidence="11 12">
    <name type="scientific">Tribolium castaneum</name>
    <name type="common">Red flour beetle</name>
    <dbReference type="NCBI Taxonomy" id="7070"/>
    <lineage>
        <taxon>Eukaryota</taxon>
        <taxon>Metazoa</taxon>
        <taxon>Ecdysozoa</taxon>
        <taxon>Arthropoda</taxon>
        <taxon>Hexapoda</taxon>
        <taxon>Insecta</taxon>
        <taxon>Pterygota</taxon>
        <taxon>Neoptera</taxon>
        <taxon>Endopterygota</taxon>
        <taxon>Coleoptera</taxon>
        <taxon>Polyphaga</taxon>
        <taxon>Cucujiformia</taxon>
        <taxon>Tenebrionidae</taxon>
        <taxon>Tenebrionidae incertae sedis</taxon>
        <taxon>Tribolium</taxon>
    </lineage>
</organism>
<dbReference type="InterPro" id="IPR006612">
    <property type="entry name" value="THAP_Znf"/>
</dbReference>
<dbReference type="GO" id="GO:0003677">
    <property type="term" value="F:DNA binding"/>
    <property type="evidence" value="ECO:0007669"/>
    <property type="project" value="UniProtKB-UniRule"/>
</dbReference>